<dbReference type="GeneID" id="91308198"/>
<keyword evidence="1" id="KW-0472">Membrane</keyword>
<organism evidence="2 4">
    <name type="scientific">Streptomyces parvulus</name>
    <dbReference type="NCBI Taxonomy" id="146923"/>
    <lineage>
        <taxon>Bacteria</taxon>
        <taxon>Bacillati</taxon>
        <taxon>Actinomycetota</taxon>
        <taxon>Actinomycetes</taxon>
        <taxon>Kitasatosporales</taxon>
        <taxon>Streptomycetaceae</taxon>
        <taxon>Streptomyces</taxon>
    </lineage>
</organism>
<gene>
    <name evidence="2" type="ORF">Spa2297_25200</name>
    <name evidence="3" type="ORF">VSS30_21730</name>
</gene>
<reference evidence="2 4" key="1">
    <citation type="submission" date="2016-05" db="EMBL/GenBank/DDBJ databases">
        <title>Non-Contiguous Finished Genome Sequence of Streptomyces parvulus 2297 Integrated Site-Specifically with Actinophage R4.</title>
        <authorList>
            <person name="Nishizawa T."/>
            <person name="Miura T."/>
            <person name="Harada C."/>
            <person name="Guo Y."/>
            <person name="Narisawa K."/>
            <person name="Ohta H."/>
            <person name="Takahashi H."/>
            <person name="Shirai M."/>
        </authorList>
    </citation>
    <scope>NUCLEOTIDE SEQUENCE [LARGE SCALE GENOMIC DNA]</scope>
    <source>
        <strain evidence="2 4">2297</strain>
    </source>
</reference>
<dbReference type="RefSeq" id="WP_064730301.1">
    <property type="nucleotide sequence ID" value="NZ_BMRX01000011.1"/>
</dbReference>
<dbReference type="Proteomes" id="UP000078468">
    <property type="component" value="Chromosome"/>
</dbReference>
<dbReference type="AlphaFoldDB" id="A0A191V4Y2"/>
<keyword evidence="1" id="KW-0812">Transmembrane</keyword>
<dbReference type="KEGG" id="spav:Spa2297_25200"/>
<sequence>MSFRYWCGECPHRTPWLREAEAWRRHSAHYTAEHPRITPGGRIETGDRAPKGGSACLLVLIVLALLLVLPAACRW</sequence>
<dbReference type="EMBL" id="JAYMRR010000012">
    <property type="protein sequence ID" value="MFB8751425.1"/>
    <property type="molecule type" value="Genomic_DNA"/>
</dbReference>
<reference evidence="3 5" key="2">
    <citation type="submission" date="2024-01" db="EMBL/GenBank/DDBJ databases">
        <title>Genome mining of biosynthetic gene clusters to explore secondary metabolites of Streptomyces sp.</title>
        <authorList>
            <person name="Baig A."/>
            <person name="Ajitkumar Shintre N."/>
            <person name="Kumar H."/>
            <person name="Anbarasu A."/>
            <person name="Ramaiah S."/>
        </authorList>
    </citation>
    <scope>NUCLEOTIDE SEQUENCE [LARGE SCALE GENOMIC DNA]</scope>
    <source>
        <strain evidence="3 5">A03</strain>
    </source>
</reference>
<evidence type="ECO:0000313" key="4">
    <source>
        <dbReference type="Proteomes" id="UP000078468"/>
    </source>
</evidence>
<protein>
    <submittedName>
        <fullName evidence="2">Uncharacterized protein</fullName>
    </submittedName>
</protein>
<keyword evidence="5" id="KW-1185">Reference proteome</keyword>
<accession>A0A191V4Y2</accession>
<evidence type="ECO:0000313" key="5">
    <source>
        <dbReference type="Proteomes" id="UP001585018"/>
    </source>
</evidence>
<evidence type="ECO:0000256" key="1">
    <source>
        <dbReference type="SAM" id="Phobius"/>
    </source>
</evidence>
<proteinExistence type="predicted"/>
<feature type="transmembrane region" description="Helical" evidence="1">
    <location>
        <begin position="52"/>
        <end position="73"/>
    </location>
</feature>
<keyword evidence="1" id="KW-1133">Transmembrane helix</keyword>
<evidence type="ECO:0000313" key="3">
    <source>
        <dbReference type="EMBL" id="MFB8751425.1"/>
    </source>
</evidence>
<evidence type="ECO:0000313" key="2">
    <source>
        <dbReference type="EMBL" id="ANJ09980.1"/>
    </source>
</evidence>
<dbReference type="EMBL" id="CP015866">
    <property type="protein sequence ID" value="ANJ09980.1"/>
    <property type="molecule type" value="Genomic_DNA"/>
</dbReference>
<dbReference type="Proteomes" id="UP001585018">
    <property type="component" value="Unassembled WGS sequence"/>
</dbReference>
<name>A0A191V4Y2_9ACTN</name>